<organism evidence="5 6">
    <name type="scientific">Lacticaseibacillus camelliae DSM 22697 = JCM 13995</name>
    <dbReference type="NCBI Taxonomy" id="1423730"/>
    <lineage>
        <taxon>Bacteria</taxon>
        <taxon>Bacillati</taxon>
        <taxon>Bacillota</taxon>
        <taxon>Bacilli</taxon>
        <taxon>Lactobacillales</taxon>
        <taxon>Lactobacillaceae</taxon>
        <taxon>Lacticaseibacillus</taxon>
    </lineage>
</organism>
<dbReference type="GO" id="GO:0005524">
    <property type="term" value="F:ATP binding"/>
    <property type="evidence" value="ECO:0007669"/>
    <property type="project" value="UniProtKB-KW"/>
</dbReference>
<protein>
    <submittedName>
        <fullName evidence="5">ABC-type branched-chain amino acid transport system, ATPase component</fullName>
    </submittedName>
</protein>
<dbReference type="GO" id="GO:0015192">
    <property type="term" value="F:L-phenylalanine transmembrane transporter activity"/>
    <property type="evidence" value="ECO:0007669"/>
    <property type="project" value="TreeGrafter"/>
</dbReference>
<dbReference type="Pfam" id="PF00005">
    <property type="entry name" value="ABC_tran"/>
    <property type="match status" value="1"/>
</dbReference>
<dbReference type="SMART" id="SM00382">
    <property type="entry name" value="AAA"/>
    <property type="match status" value="1"/>
</dbReference>
<dbReference type="InterPro" id="IPR051120">
    <property type="entry name" value="ABC_AA/LPS_Transport"/>
</dbReference>
<dbReference type="InterPro" id="IPR027417">
    <property type="entry name" value="P-loop_NTPase"/>
</dbReference>
<dbReference type="SUPFAM" id="SSF52540">
    <property type="entry name" value="P-loop containing nucleoside triphosphate hydrolases"/>
    <property type="match status" value="1"/>
</dbReference>
<reference evidence="5 6" key="1">
    <citation type="journal article" date="2015" name="Genome Announc.">
        <title>Expanding the biotechnology potential of lactobacilli through comparative genomics of 213 strains and associated genera.</title>
        <authorList>
            <person name="Sun Z."/>
            <person name="Harris H.M."/>
            <person name="McCann A."/>
            <person name="Guo C."/>
            <person name="Argimon S."/>
            <person name="Zhang W."/>
            <person name="Yang X."/>
            <person name="Jeffery I.B."/>
            <person name="Cooney J.C."/>
            <person name="Kagawa T.F."/>
            <person name="Liu W."/>
            <person name="Song Y."/>
            <person name="Salvetti E."/>
            <person name="Wrobel A."/>
            <person name="Rasinkangas P."/>
            <person name="Parkhill J."/>
            <person name="Rea M.C."/>
            <person name="O'Sullivan O."/>
            <person name="Ritari J."/>
            <person name="Douillard F.P."/>
            <person name="Paul Ross R."/>
            <person name="Yang R."/>
            <person name="Briner A.E."/>
            <person name="Felis G.E."/>
            <person name="de Vos W.M."/>
            <person name="Barrangou R."/>
            <person name="Klaenhammer T.R."/>
            <person name="Caufield P.W."/>
            <person name="Cui Y."/>
            <person name="Zhang H."/>
            <person name="O'Toole P.W."/>
        </authorList>
    </citation>
    <scope>NUCLEOTIDE SEQUENCE [LARGE SCALE GENOMIC DNA]</scope>
    <source>
        <strain evidence="5 6">DSM 22697</strain>
    </source>
</reference>
<evidence type="ECO:0000256" key="1">
    <source>
        <dbReference type="ARBA" id="ARBA00022448"/>
    </source>
</evidence>
<dbReference type="GO" id="GO:0016887">
    <property type="term" value="F:ATP hydrolysis activity"/>
    <property type="evidence" value="ECO:0007669"/>
    <property type="project" value="InterPro"/>
</dbReference>
<evidence type="ECO:0000259" key="4">
    <source>
        <dbReference type="PROSITE" id="PS50893"/>
    </source>
</evidence>
<dbReference type="InterPro" id="IPR003593">
    <property type="entry name" value="AAA+_ATPase"/>
</dbReference>
<feature type="domain" description="ABC transporter" evidence="4">
    <location>
        <begin position="4"/>
        <end position="256"/>
    </location>
</feature>
<evidence type="ECO:0000256" key="2">
    <source>
        <dbReference type="ARBA" id="ARBA00022741"/>
    </source>
</evidence>
<comment type="caution">
    <text evidence="5">The sequence shown here is derived from an EMBL/GenBank/DDBJ whole genome shotgun (WGS) entry which is preliminary data.</text>
</comment>
<dbReference type="Proteomes" id="UP000050865">
    <property type="component" value="Unassembled WGS sequence"/>
</dbReference>
<dbReference type="FunFam" id="3.40.50.300:FF:000421">
    <property type="entry name" value="Branched-chain amino acid ABC transporter ATP-binding protein"/>
    <property type="match status" value="1"/>
</dbReference>
<dbReference type="STRING" id="1423730.FC75_GL001952"/>
<dbReference type="AlphaFoldDB" id="A0A0R2F3D0"/>
<keyword evidence="2" id="KW-0547">Nucleotide-binding</keyword>
<keyword evidence="3" id="KW-0067">ATP-binding</keyword>
<dbReference type="GO" id="GO:0005304">
    <property type="term" value="F:L-valine transmembrane transporter activity"/>
    <property type="evidence" value="ECO:0007669"/>
    <property type="project" value="TreeGrafter"/>
</dbReference>
<dbReference type="InterPro" id="IPR003439">
    <property type="entry name" value="ABC_transporter-like_ATP-bd"/>
</dbReference>
<dbReference type="GO" id="GO:0042941">
    <property type="term" value="P:D-alanine transmembrane transport"/>
    <property type="evidence" value="ECO:0007669"/>
    <property type="project" value="TreeGrafter"/>
</dbReference>
<dbReference type="Pfam" id="PF12399">
    <property type="entry name" value="BCA_ABC_TP_C"/>
    <property type="match status" value="1"/>
</dbReference>
<proteinExistence type="predicted"/>
<dbReference type="PANTHER" id="PTHR45772">
    <property type="entry name" value="CONSERVED COMPONENT OF ABC TRANSPORTER FOR NATURAL AMINO ACIDS-RELATED"/>
    <property type="match status" value="1"/>
</dbReference>
<dbReference type="GO" id="GO:1903806">
    <property type="term" value="P:L-isoleucine import across plasma membrane"/>
    <property type="evidence" value="ECO:0007669"/>
    <property type="project" value="TreeGrafter"/>
</dbReference>
<name>A0A0R2F3D0_9LACO</name>
<dbReference type="PROSITE" id="PS50893">
    <property type="entry name" value="ABC_TRANSPORTER_2"/>
    <property type="match status" value="1"/>
</dbReference>
<evidence type="ECO:0000313" key="5">
    <source>
        <dbReference type="EMBL" id="KRN21995.1"/>
    </source>
</evidence>
<dbReference type="GO" id="GO:1903805">
    <property type="term" value="P:L-valine import across plasma membrane"/>
    <property type="evidence" value="ECO:0007669"/>
    <property type="project" value="TreeGrafter"/>
</dbReference>
<keyword evidence="1" id="KW-0813">Transport</keyword>
<evidence type="ECO:0000256" key="3">
    <source>
        <dbReference type="ARBA" id="ARBA00022840"/>
    </source>
</evidence>
<evidence type="ECO:0000313" key="6">
    <source>
        <dbReference type="Proteomes" id="UP000050865"/>
    </source>
</evidence>
<sequence>MALLTVTNLSKKFGGLDAVSNVDMHVDEGELVALIGPNGAGKTTLFNMLTGVIPPTSGKISLTTATGTISLLGHKPYQVAKLGLARTFQNIRLFANLSVRDNLLAAMTHRYTENFFAEILRLPAYYKKEAKVGAWTDALLREFDLTDVADVDAGNLPYGTQRRVEIARATATSPRIIFLDEPAAGMNPEETAALMKLIGKLRSDFQLTVVLIEHDMSLVMNIAERIYVLNQGKLIAEGTPAAIQKNPAVIDSYLGGGVHA</sequence>
<dbReference type="PANTHER" id="PTHR45772:SF7">
    <property type="entry name" value="AMINO ACID ABC TRANSPORTER ATP-BINDING PROTEIN"/>
    <property type="match status" value="1"/>
</dbReference>
<accession>A0A0R2F3D0</accession>
<dbReference type="RefSeq" id="WP_056989574.1">
    <property type="nucleotide sequence ID" value="NZ_AYZJ01000037.1"/>
</dbReference>
<keyword evidence="6" id="KW-1185">Reference proteome</keyword>
<dbReference type="GO" id="GO:0015188">
    <property type="term" value="F:L-isoleucine transmembrane transporter activity"/>
    <property type="evidence" value="ECO:0007669"/>
    <property type="project" value="TreeGrafter"/>
</dbReference>
<dbReference type="GO" id="GO:0005886">
    <property type="term" value="C:plasma membrane"/>
    <property type="evidence" value="ECO:0007669"/>
    <property type="project" value="TreeGrafter"/>
</dbReference>
<dbReference type="CDD" id="cd03219">
    <property type="entry name" value="ABC_Mj1267_LivG_branched"/>
    <property type="match status" value="1"/>
</dbReference>
<dbReference type="Gene3D" id="3.40.50.300">
    <property type="entry name" value="P-loop containing nucleotide triphosphate hydrolases"/>
    <property type="match status" value="1"/>
</dbReference>
<gene>
    <name evidence="5" type="ORF">FC75_GL001952</name>
</gene>
<dbReference type="GO" id="GO:0015808">
    <property type="term" value="P:L-alanine transport"/>
    <property type="evidence" value="ECO:0007669"/>
    <property type="project" value="TreeGrafter"/>
</dbReference>
<dbReference type="EMBL" id="AYZJ01000037">
    <property type="protein sequence ID" value="KRN21995.1"/>
    <property type="molecule type" value="Genomic_DNA"/>
</dbReference>
<dbReference type="InterPro" id="IPR032823">
    <property type="entry name" value="BCA_ABC_TP_C"/>
</dbReference>
<dbReference type="PATRIC" id="fig|1423730.4.peg.2031"/>